<organism evidence="1">
    <name type="scientific">freshwater metagenome</name>
    <dbReference type="NCBI Taxonomy" id="449393"/>
    <lineage>
        <taxon>unclassified sequences</taxon>
        <taxon>metagenomes</taxon>
        <taxon>ecological metagenomes</taxon>
    </lineage>
</organism>
<dbReference type="AlphaFoldDB" id="A0A6J5Z2P2"/>
<dbReference type="InterPro" id="IPR036034">
    <property type="entry name" value="PDZ_sf"/>
</dbReference>
<name>A0A6J5Z2P2_9ZZZZ</name>
<sequence>MEVEPNTKVPTLNDLKKNSVSLCKNSSVGQDGDGMAVGSELKAYAGNGETVGVGRISKTYSQSSTFYWLENNSGGGFRVFTYCVFEGKIPNLLKASIIQVCFGQICSKELDKKSLTAQKWVVAFPDISRLGRNYVNFAKQSLASQIALNRSRQTIQPSPTRATAAEIAKMNSEIKNDAENRFSAAATKTEECILDGTCQLIIDTRVPRTILGVTFDAAYAGPGAKILSCTPGGPAEKSGIPVGLVINSIDGISVPNTNIAIMRIQSYLPGNQISLVGTSSSGTMKTFRITLVSSVSN</sequence>
<dbReference type="EMBL" id="CAESAB010000014">
    <property type="protein sequence ID" value="CAB4335507.1"/>
    <property type="molecule type" value="Genomic_DNA"/>
</dbReference>
<protein>
    <submittedName>
        <fullName evidence="1">Unannotated protein</fullName>
    </submittedName>
</protein>
<evidence type="ECO:0000313" key="1">
    <source>
        <dbReference type="EMBL" id="CAB4335507.1"/>
    </source>
</evidence>
<gene>
    <name evidence="1" type="ORF">UFOPK3820_00540</name>
</gene>
<accession>A0A6J5Z2P2</accession>
<reference evidence="1" key="1">
    <citation type="submission" date="2020-05" db="EMBL/GenBank/DDBJ databases">
        <authorList>
            <person name="Chiriac C."/>
            <person name="Salcher M."/>
            <person name="Ghai R."/>
            <person name="Kavagutti S V."/>
        </authorList>
    </citation>
    <scope>NUCLEOTIDE SEQUENCE</scope>
</reference>
<dbReference type="Gene3D" id="2.30.42.10">
    <property type="match status" value="1"/>
</dbReference>
<proteinExistence type="predicted"/>
<dbReference type="SUPFAM" id="SSF50156">
    <property type="entry name" value="PDZ domain-like"/>
    <property type="match status" value="1"/>
</dbReference>